<dbReference type="EMBL" id="LAZR01013108">
    <property type="protein sequence ID" value="KKM23522.1"/>
    <property type="molecule type" value="Genomic_DNA"/>
</dbReference>
<comment type="caution">
    <text evidence="1">The sequence shown here is derived from an EMBL/GenBank/DDBJ whole genome shotgun (WGS) entry which is preliminary data.</text>
</comment>
<protein>
    <submittedName>
        <fullName evidence="1">Uncharacterized protein</fullName>
    </submittedName>
</protein>
<evidence type="ECO:0000313" key="1">
    <source>
        <dbReference type="EMBL" id="KKM23522.1"/>
    </source>
</evidence>
<accession>A0A0F9I7N9</accession>
<reference evidence="1" key="1">
    <citation type="journal article" date="2015" name="Nature">
        <title>Complex archaea that bridge the gap between prokaryotes and eukaryotes.</title>
        <authorList>
            <person name="Spang A."/>
            <person name="Saw J.H."/>
            <person name="Jorgensen S.L."/>
            <person name="Zaremba-Niedzwiedzka K."/>
            <person name="Martijn J."/>
            <person name="Lind A.E."/>
            <person name="van Eijk R."/>
            <person name="Schleper C."/>
            <person name="Guy L."/>
            <person name="Ettema T.J."/>
        </authorList>
    </citation>
    <scope>NUCLEOTIDE SEQUENCE</scope>
</reference>
<organism evidence="1">
    <name type="scientific">marine sediment metagenome</name>
    <dbReference type="NCBI Taxonomy" id="412755"/>
    <lineage>
        <taxon>unclassified sequences</taxon>
        <taxon>metagenomes</taxon>
        <taxon>ecological metagenomes</taxon>
    </lineage>
</organism>
<gene>
    <name evidence="1" type="ORF">LCGC14_1614420</name>
</gene>
<proteinExistence type="predicted"/>
<name>A0A0F9I7N9_9ZZZZ</name>
<sequence length="111" mass="12733">MADTYTIPAHEAETCYPMCSQCTAERRDSNERSTIQTLKQANKARRVTGQPSFDIITTTLPWNIREVTPNGIWFTTSDGLVFVTNTTITNLKNLMDAARLYRKEHHSQVRR</sequence>
<dbReference type="AlphaFoldDB" id="A0A0F9I7N9"/>